<feature type="domain" description="Ig-like" evidence="5">
    <location>
        <begin position="736"/>
        <end position="830"/>
    </location>
</feature>
<dbReference type="InterPro" id="IPR016187">
    <property type="entry name" value="CTDL_fold"/>
</dbReference>
<feature type="domain" description="Fibronectin type-III" evidence="6">
    <location>
        <begin position="843"/>
        <end position="946"/>
    </location>
</feature>
<evidence type="ECO:0000256" key="3">
    <source>
        <dbReference type="ARBA" id="ARBA00023319"/>
    </source>
</evidence>
<organism evidence="7 8">
    <name type="scientific">Daphnia galeata</name>
    <dbReference type="NCBI Taxonomy" id="27404"/>
    <lineage>
        <taxon>Eukaryota</taxon>
        <taxon>Metazoa</taxon>
        <taxon>Ecdysozoa</taxon>
        <taxon>Arthropoda</taxon>
        <taxon>Crustacea</taxon>
        <taxon>Branchiopoda</taxon>
        <taxon>Diplostraca</taxon>
        <taxon>Cladocera</taxon>
        <taxon>Anomopoda</taxon>
        <taxon>Daphniidae</taxon>
        <taxon>Daphnia</taxon>
    </lineage>
</organism>
<dbReference type="InterPro" id="IPR001304">
    <property type="entry name" value="C-type_lectin-like"/>
</dbReference>
<dbReference type="InterPro" id="IPR003598">
    <property type="entry name" value="Ig_sub2"/>
</dbReference>
<feature type="domain" description="Ig-like" evidence="5">
    <location>
        <begin position="546"/>
        <end position="633"/>
    </location>
</feature>
<dbReference type="InterPro" id="IPR013783">
    <property type="entry name" value="Ig-like_fold"/>
</dbReference>
<dbReference type="InterPro" id="IPR007110">
    <property type="entry name" value="Ig-like_dom"/>
</dbReference>
<dbReference type="InterPro" id="IPR013098">
    <property type="entry name" value="Ig_I-set"/>
</dbReference>
<name>A0A8J2RJY9_9CRUS</name>
<gene>
    <name evidence="7" type="ORF">DGAL_LOCUS7538</name>
</gene>
<dbReference type="SMART" id="SM00409">
    <property type="entry name" value="IG"/>
    <property type="match status" value="6"/>
</dbReference>
<dbReference type="PROSITE" id="PS50041">
    <property type="entry name" value="C_TYPE_LECTIN_2"/>
    <property type="match status" value="1"/>
</dbReference>
<dbReference type="Pfam" id="PF13927">
    <property type="entry name" value="Ig_3"/>
    <property type="match status" value="4"/>
</dbReference>
<feature type="domain" description="Fibronectin type-III" evidence="6">
    <location>
        <begin position="1064"/>
        <end position="1163"/>
    </location>
</feature>
<dbReference type="SMART" id="SM00060">
    <property type="entry name" value="FN3"/>
    <property type="match status" value="4"/>
</dbReference>
<dbReference type="Proteomes" id="UP000789390">
    <property type="component" value="Unassembled WGS sequence"/>
</dbReference>
<dbReference type="SUPFAM" id="SSF56436">
    <property type="entry name" value="C-type lectin-like"/>
    <property type="match status" value="1"/>
</dbReference>
<dbReference type="InterPro" id="IPR016186">
    <property type="entry name" value="C-type_lectin-like/link_sf"/>
</dbReference>
<dbReference type="PROSITE" id="PS50835">
    <property type="entry name" value="IG_LIKE"/>
    <property type="match status" value="6"/>
</dbReference>
<dbReference type="GO" id="GO:0098609">
    <property type="term" value="P:cell-cell adhesion"/>
    <property type="evidence" value="ECO:0007669"/>
    <property type="project" value="TreeGrafter"/>
</dbReference>
<protein>
    <recommendedName>
        <fullName evidence="9">Contactin</fullName>
    </recommendedName>
</protein>
<evidence type="ECO:0000256" key="1">
    <source>
        <dbReference type="ARBA" id="ARBA00022737"/>
    </source>
</evidence>
<dbReference type="Pfam" id="PF00041">
    <property type="entry name" value="fn3"/>
    <property type="match status" value="3"/>
</dbReference>
<keyword evidence="2" id="KW-1015">Disulfide bond</keyword>
<evidence type="ECO:0008006" key="9">
    <source>
        <dbReference type="Google" id="ProtNLM"/>
    </source>
</evidence>
<dbReference type="SMART" id="SM00034">
    <property type="entry name" value="CLECT"/>
    <property type="match status" value="1"/>
</dbReference>
<dbReference type="GO" id="GO:0016020">
    <property type="term" value="C:membrane"/>
    <property type="evidence" value="ECO:0007669"/>
    <property type="project" value="UniProtKB-SubCell"/>
</dbReference>
<feature type="domain" description="Ig-like" evidence="5">
    <location>
        <begin position="644"/>
        <end position="731"/>
    </location>
</feature>
<dbReference type="EMBL" id="CAKKLH010000146">
    <property type="protein sequence ID" value="CAH0104628.1"/>
    <property type="molecule type" value="Genomic_DNA"/>
</dbReference>
<dbReference type="FunFam" id="2.60.40.10:FF:001529">
    <property type="entry name" value="Cell adhesion molecule"/>
    <property type="match status" value="1"/>
</dbReference>
<feature type="domain" description="Fibronectin type-III" evidence="6">
    <location>
        <begin position="951"/>
        <end position="1059"/>
    </location>
</feature>
<dbReference type="Pfam" id="PF07679">
    <property type="entry name" value="I-set"/>
    <property type="match status" value="1"/>
</dbReference>
<proteinExistence type="predicted"/>
<evidence type="ECO:0000259" key="5">
    <source>
        <dbReference type="PROSITE" id="PS50835"/>
    </source>
</evidence>
<dbReference type="InterPro" id="IPR036179">
    <property type="entry name" value="Ig-like_dom_sf"/>
</dbReference>
<dbReference type="InterPro" id="IPR036116">
    <property type="entry name" value="FN3_sf"/>
</dbReference>
<feature type="domain" description="Ig-like" evidence="5">
    <location>
        <begin position="372"/>
        <end position="442"/>
    </location>
</feature>
<feature type="domain" description="Ig-like" evidence="5">
    <location>
        <begin position="461"/>
        <end position="541"/>
    </location>
</feature>
<dbReference type="Gene3D" id="3.10.100.10">
    <property type="entry name" value="Mannose-Binding Protein A, subunit A"/>
    <property type="match status" value="1"/>
</dbReference>
<keyword evidence="8" id="KW-1185">Reference proteome</keyword>
<dbReference type="InterPro" id="IPR003961">
    <property type="entry name" value="FN3_dom"/>
</dbReference>
<dbReference type="OrthoDB" id="3666223at2759"/>
<dbReference type="FunFam" id="2.60.40.10:FF:000064">
    <property type="entry name" value="Contactin 1"/>
    <property type="match status" value="1"/>
</dbReference>
<feature type="domain" description="Fibronectin type-III" evidence="6">
    <location>
        <begin position="1167"/>
        <end position="1265"/>
    </location>
</feature>
<dbReference type="Pfam" id="PF00059">
    <property type="entry name" value="Lectin_C"/>
    <property type="match status" value="1"/>
</dbReference>
<evidence type="ECO:0000259" key="4">
    <source>
        <dbReference type="PROSITE" id="PS50041"/>
    </source>
</evidence>
<reference evidence="7" key="1">
    <citation type="submission" date="2021-11" db="EMBL/GenBank/DDBJ databases">
        <authorList>
            <person name="Schell T."/>
        </authorList>
    </citation>
    <scope>NUCLEOTIDE SEQUENCE</scope>
    <source>
        <strain evidence="7">M5</strain>
    </source>
</reference>
<dbReference type="FunFam" id="2.60.40.10:FF:000032">
    <property type="entry name" value="palladin isoform X1"/>
    <property type="match status" value="1"/>
</dbReference>
<dbReference type="PROSITE" id="PS50853">
    <property type="entry name" value="FN3"/>
    <property type="match status" value="4"/>
</dbReference>
<dbReference type="SMART" id="SM00408">
    <property type="entry name" value="IGc2"/>
    <property type="match status" value="5"/>
</dbReference>
<dbReference type="GO" id="GO:0030154">
    <property type="term" value="P:cell differentiation"/>
    <property type="evidence" value="ECO:0007669"/>
    <property type="project" value="UniProtKB-ARBA"/>
</dbReference>
<dbReference type="SUPFAM" id="SSF48726">
    <property type="entry name" value="Immunoglobulin"/>
    <property type="match status" value="6"/>
</dbReference>
<dbReference type="CDD" id="cd00037">
    <property type="entry name" value="CLECT"/>
    <property type="match status" value="1"/>
</dbReference>
<dbReference type="PANTHER" id="PTHR44170">
    <property type="entry name" value="PROTEIN SIDEKICK"/>
    <property type="match status" value="1"/>
</dbReference>
<dbReference type="PANTHER" id="PTHR44170:SF6">
    <property type="entry name" value="CONTACTIN"/>
    <property type="match status" value="1"/>
</dbReference>
<dbReference type="InterPro" id="IPR003599">
    <property type="entry name" value="Ig_sub"/>
</dbReference>
<keyword evidence="1" id="KW-0677">Repeat</keyword>
<feature type="domain" description="Ig-like" evidence="5">
    <location>
        <begin position="247"/>
        <end position="348"/>
    </location>
</feature>
<comment type="caution">
    <text evidence="7">The sequence shown here is derived from an EMBL/GenBank/DDBJ whole genome shotgun (WGS) entry which is preliminary data.</text>
</comment>
<dbReference type="SUPFAM" id="SSF49265">
    <property type="entry name" value="Fibronectin type III"/>
    <property type="match status" value="2"/>
</dbReference>
<dbReference type="GO" id="GO:0009653">
    <property type="term" value="P:anatomical structure morphogenesis"/>
    <property type="evidence" value="ECO:0007669"/>
    <property type="project" value="UniProtKB-ARBA"/>
</dbReference>
<dbReference type="Gene3D" id="2.60.40.10">
    <property type="entry name" value="Immunoglobulins"/>
    <property type="match status" value="10"/>
</dbReference>
<keyword evidence="3" id="KW-0393">Immunoglobulin domain</keyword>
<evidence type="ECO:0000313" key="8">
    <source>
        <dbReference type="Proteomes" id="UP000789390"/>
    </source>
</evidence>
<accession>A0A8J2RJY9</accession>
<evidence type="ECO:0000313" key="7">
    <source>
        <dbReference type="EMBL" id="CAH0104628.1"/>
    </source>
</evidence>
<evidence type="ECO:0000256" key="2">
    <source>
        <dbReference type="ARBA" id="ARBA00023157"/>
    </source>
</evidence>
<evidence type="ECO:0000259" key="6">
    <source>
        <dbReference type="PROSITE" id="PS50853"/>
    </source>
</evidence>
<dbReference type="CDD" id="cd00063">
    <property type="entry name" value="FN3"/>
    <property type="match status" value="4"/>
</dbReference>
<sequence length="1301" mass="146590">MANLYFTCNWLKCASPTPAEAFSLGVGFGSLLFRFTCDSAAMNPVTLLLFTFLILGSNAQLLTSPNSLFGQTNVKSETYDPDAICPKAWVHYATSCYKFIRSPIKTRDEARQYCRAFNSDLTSVNSLEEHSFITTYLNKNDPSHRIWYISGRQQSPGVWINDGDGTTMMNLDTAFLPNQETVFDKDFLAYGYSLSARQWGLLRVDGKDPLLHICEIPVNQVNLLDVEDRTFQYGIVVNDITKIPRGPYFIRQPVPVVFDLTRRKTLNQVTLSCIANGYPTPEFQWYKEDFENDQLVSRRIDPLQSQRHTVSGGLLIITNPEEIRDRGKYHCVATNQYGSIVSESVQLSFGFIGEFNLKRSSENGLEHWGKAIYCDPPQYFPDIQYYWVRDVFPNFVEEDSRTFVSFDGNLYFSSLENIDRGRYSCNVQSTVSSNGRNGPFFSVEVRQHPNYQQLKFPNNFPKSFPEAPRVGEDVRLECVAFGYPVPNYNWTRKGAPLPKGVIITNYNRVLVLPKVKVEDMGEYVCRATNDKVSIEGSVTVSVQATPVFTIPLGDMHMDRGEDLLWTCEAFGIPDVNYQWLRNGQVLDPFSLEQGDRERFEVRENVLIIRKLDPERDQAMYQCKASNQIAERYSSGQLRILDIKPSFAKKPLESDIYAADGGNVTIACNPEAAPRPKYVWRKDGFTIGSGGRRIILPSGHLLINPVSLEDVGNFTCTAENRFGSDSSTGRLIVLRGPVFLEQPPNRILTTVGQTEQLRCRASAEGILDLAYIWKHNGITLRFDTSPIHFHDNLEAAHYIRSREGSLEINNITLGQAGEYECVAKTSVGRISTKTHLFVYGPPGAVGGVQVLELTSSSAVLRWTDGATNGDPIRMYMVEGRTNWNQTWSVLAINITAKEVDRLTSRKEAQLVNTVSPYSTYEFRISASNTLGYGPSSIPSPQYNTRPDRIYQPPINVGGGGGKTGDLTITWTPFVGQQQNASGTYYKVFWRRLAGVDADVTEESEYQSQIVKHSRSAGLFVATVDRNRRYYYTPYKVKVQGCNDVGCGMESPEVSIYSAEDVPQVAPNQVAARAFNSTSLNVTWLPMDLSRKQMRGNMIGFRIKYWRRQDKEDASVFYLSRSTRNEALIVGLMPDTYYWVRVMAYNGAGEGPQSERFLERTFKKAPLKPPTTVQVVAVNPSTVRVTWRYVAPSIEEEPLIGYKVRVWESDQDMSTANDTLVPLGRKLEAYVTSLSWGKRYNLRVLAYSQGGDGKMSSPTWVFRMGDDSDVNSSAPLNVAILLLLASVILSICQTFKYNFGLYT</sequence>
<feature type="domain" description="C-type lectin" evidence="4">
    <location>
        <begin position="92"/>
        <end position="199"/>
    </location>
</feature>